<comment type="function">
    <text evidence="1 11">Catalyzes the NADPH-dependent reduction of ketopantoate into pantoic acid.</text>
</comment>
<evidence type="ECO:0000313" key="14">
    <source>
        <dbReference type="EMBL" id="UUS34052.1"/>
    </source>
</evidence>
<evidence type="ECO:0000256" key="9">
    <source>
        <dbReference type="ARBA" id="ARBA00032024"/>
    </source>
</evidence>
<name>A0ABY5NDF1_9ACTN</name>
<dbReference type="Pfam" id="PF08546">
    <property type="entry name" value="ApbA_C"/>
    <property type="match status" value="1"/>
</dbReference>
<evidence type="ECO:0000259" key="12">
    <source>
        <dbReference type="Pfam" id="PF02558"/>
    </source>
</evidence>
<dbReference type="InterPro" id="IPR008927">
    <property type="entry name" value="6-PGluconate_DH-like_C_sf"/>
</dbReference>
<comment type="similarity">
    <text evidence="3 11">Belongs to the ketopantoate reductase family.</text>
</comment>
<keyword evidence="15" id="KW-1185">Reference proteome</keyword>
<evidence type="ECO:0000256" key="11">
    <source>
        <dbReference type="RuleBase" id="RU362068"/>
    </source>
</evidence>
<dbReference type="Proteomes" id="UP001060150">
    <property type="component" value="Chromosome"/>
</dbReference>
<dbReference type="RefSeq" id="WP_232790994.1">
    <property type="nucleotide sequence ID" value="NZ_CP102332.1"/>
</dbReference>
<dbReference type="PANTHER" id="PTHR43765">
    <property type="entry name" value="2-DEHYDROPANTOATE 2-REDUCTASE-RELATED"/>
    <property type="match status" value="1"/>
</dbReference>
<dbReference type="SUPFAM" id="SSF48179">
    <property type="entry name" value="6-phosphogluconate dehydrogenase C-terminal domain-like"/>
    <property type="match status" value="1"/>
</dbReference>
<dbReference type="NCBIfam" id="NF006083">
    <property type="entry name" value="PRK08229.1"/>
    <property type="match status" value="1"/>
</dbReference>
<evidence type="ECO:0000256" key="7">
    <source>
        <dbReference type="ARBA" id="ARBA00022857"/>
    </source>
</evidence>
<feature type="domain" description="Ketopantoate reductase C-terminal" evidence="13">
    <location>
        <begin position="180"/>
        <end position="316"/>
    </location>
</feature>
<sequence>MALEIAVFGAGSIGCHLGGALAADCGVTLVGRPSAMDAVRERGLLLTGGGRPEARVAPARLRTSADPAAVAGADYVLVTVKSGATREAARAIGPHLGADTVVVSFQNGLRNPAELRAALPAGTAVLAGMVPYNVVRTGPASFHQGTAGALMVDDVTAARPLVAALRRAGLAVEPRGDMPRVQHAKLLMNLNNAVNALSGLPLREQLGSRAYRRCLALCQEEALAVFRAEGVVPARLGPVPASVTPRLLRWPDTVFRRVAAASLRVDAQARSSMWEDLERGRPTEIDSLQGEVVALAARHGLGAPVNARLAELVREAEAEAVAGRPRRWTGAELYAEVAAAARRG</sequence>
<dbReference type="Gene3D" id="1.10.1040.10">
    <property type="entry name" value="N-(1-d-carboxylethyl)-l-norvaline Dehydrogenase, domain 2"/>
    <property type="match status" value="1"/>
</dbReference>
<reference evidence="14" key="1">
    <citation type="submission" date="2022-08" db="EMBL/GenBank/DDBJ databases">
        <title>Streptomyces changanensis sp. nov., an actinomycete isolated from soil.</title>
        <authorList>
            <person name="Wu H."/>
            <person name="Han L."/>
        </authorList>
    </citation>
    <scope>NUCLEOTIDE SEQUENCE</scope>
    <source>
        <strain evidence="14">HL-66</strain>
    </source>
</reference>
<gene>
    <name evidence="14" type="ORF">NRO40_26670</name>
</gene>
<protein>
    <recommendedName>
        <fullName evidence="5 11">2-dehydropantoate 2-reductase</fullName>
        <ecNumber evidence="4 11">1.1.1.169</ecNumber>
    </recommendedName>
    <alternativeName>
        <fullName evidence="9 11">Ketopantoate reductase</fullName>
    </alternativeName>
</protein>
<dbReference type="NCBIfam" id="TIGR00745">
    <property type="entry name" value="apbA_panE"/>
    <property type="match status" value="1"/>
</dbReference>
<dbReference type="SUPFAM" id="SSF51735">
    <property type="entry name" value="NAD(P)-binding Rossmann-fold domains"/>
    <property type="match status" value="1"/>
</dbReference>
<dbReference type="InterPro" id="IPR036291">
    <property type="entry name" value="NAD(P)-bd_dom_sf"/>
</dbReference>
<dbReference type="EC" id="1.1.1.169" evidence="4 11"/>
<dbReference type="Gene3D" id="3.40.50.720">
    <property type="entry name" value="NAD(P)-binding Rossmann-like Domain"/>
    <property type="match status" value="1"/>
</dbReference>
<dbReference type="PANTHER" id="PTHR43765:SF2">
    <property type="entry name" value="2-DEHYDROPANTOATE 2-REDUCTASE"/>
    <property type="match status" value="1"/>
</dbReference>
<evidence type="ECO:0000256" key="5">
    <source>
        <dbReference type="ARBA" id="ARBA00019465"/>
    </source>
</evidence>
<dbReference type="GO" id="GO:0008677">
    <property type="term" value="F:2-dehydropantoate 2-reductase activity"/>
    <property type="evidence" value="ECO:0007669"/>
    <property type="project" value="UniProtKB-EC"/>
</dbReference>
<keyword evidence="8 11" id="KW-0560">Oxidoreductase</keyword>
<evidence type="ECO:0000256" key="1">
    <source>
        <dbReference type="ARBA" id="ARBA00002919"/>
    </source>
</evidence>
<comment type="catalytic activity">
    <reaction evidence="10 11">
        <text>(R)-pantoate + NADP(+) = 2-dehydropantoate + NADPH + H(+)</text>
        <dbReference type="Rhea" id="RHEA:16233"/>
        <dbReference type="ChEBI" id="CHEBI:11561"/>
        <dbReference type="ChEBI" id="CHEBI:15378"/>
        <dbReference type="ChEBI" id="CHEBI:15980"/>
        <dbReference type="ChEBI" id="CHEBI:57783"/>
        <dbReference type="ChEBI" id="CHEBI:58349"/>
        <dbReference type="EC" id="1.1.1.169"/>
    </reaction>
</comment>
<proteinExistence type="inferred from homology"/>
<evidence type="ECO:0000256" key="3">
    <source>
        <dbReference type="ARBA" id="ARBA00007870"/>
    </source>
</evidence>
<evidence type="ECO:0000259" key="13">
    <source>
        <dbReference type="Pfam" id="PF08546"/>
    </source>
</evidence>
<organism evidence="14 15">
    <name type="scientific">Streptomyces changanensis</name>
    <dbReference type="NCBI Taxonomy" id="2964669"/>
    <lineage>
        <taxon>Bacteria</taxon>
        <taxon>Bacillati</taxon>
        <taxon>Actinomycetota</taxon>
        <taxon>Actinomycetes</taxon>
        <taxon>Kitasatosporales</taxon>
        <taxon>Streptomycetaceae</taxon>
        <taxon>Streptomyces</taxon>
    </lineage>
</organism>
<comment type="pathway">
    <text evidence="2 11">Cofactor biosynthesis; (R)-pantothenate biosynthesis; (R)-pantoate from 3-methyl-2-oxobutanoate: step 2/2.</text>
</comment>
<dbReference type="InterPro" id="IPR003710">
    <property type="entry name" value="ApbA"/>
</dbReference>
<accession>A0ABY5NDF1</accession>
<feature type="domain" description="Ketopantoate reductase N-terminal" evidence="12">
    <location>
        <begin position="5"/>
        <end position="152"/>
    </location>
</feature>
<dbReference type="InterPro" id="IPR013328">
    <property type="entry name" value="6PGD_dom2"/>
</dbReference>
<evidence type="ECO:0000256" key="2">
    <source>
        <dbReference type="ARBA" id="ARBA00004994"/>
    </source>
</evidence>
<keyword evidence="6 11" id="KW-0566">Pantothenate biosynthesis</keyword>
<keyword evidence="7 11" id="KW-0521">NADP</keyword>
<evidence type="ECO:0000256" key="4">
    <source>
        <dbReference type="ARBA" id="ARBA00013014"/>
    </source>
</evidence>
<dbReference type="InterPro" id="IPR013332">
    <property type="entry name" value="KPR_N"/>
</dbReference>
<evidence type="ECO:0000256" key="10">
    <source>
        <dbReference type="ARBA" id="ARBA00048793"/>
    </source>
</evidence>
<dbReference type="InterPro" id="IPR050838">
    <property type="entry name" value="Ketopantoate_reductase"/>
</dbReference>
<evidence type="ECO:0000256" key="6">
    <source>
        <dbReference type="ARBA" id="ARBA00022655"/>
    </source>
</evidence>
<dbReference type="InterPro" id="IPR013752">
    <property type="entry name" value="KPA_reductase"/>
</dbReference>
<dbReference type="Pfam" id="PF02558">
    <property type="entry name" value="ApbA"/>
    <property type="match status" value="1"/>
</dbReference>
<dbReference type="EMBL" id="CP102332">
    <property type="protein sequence ID" value="UUS34052.1"/>
    <property type="molecule type" value="Genomic_DNA"/>
</dbReference>
<evidence type="ECO:0000313" key="15">
    <source>
        <dbReference type="Proteomes" id="UP001060150"/>
    </source>
</evidence>
<evidence type="ECO:0000256" key="8">
    <source>
        <dbReference type="ARBA" id="ARBA00023002"/>
    </source>
</evidence>